<evidence type="ECO:0000313" key="4">
    <source>
        <dbReference type="Proteomes" id="UP000006319"/>
    </source>
</evidence>
<dbReference type="KEGG" id="pcy:PCYB_072860"/>
<evidence type="ECO:0000256" key="1">
    <source>
        <dbReference type="SAM" id="MobiDB-lite"/>
    </source>
</evidence>
<name>K6URL7_PLACD</name>
<keyword evidence="2" id="KW-0472">Membrane</keyword>
<feature type="region of interest" description="Disordered" evidence="1">
    <location>
        <begin position="185"/>
        <end position="231"/>
    </location>
</feature>
<dbReference type="RefSeq" id="XP_004221731.1">
    <property type="nucleotide sequence ID" value="XM_004221683.1"/>
</dbReference>
<gene>
    <name evidence="3" type="ORF">PCYB_072860</name>
</gene>
<dbReference type="AlphaFoldDB" id="K6URL7"/>
<feature type="transmembrane region" description="Helical" evidence="2">
    <location>
        <begin position="21"/>
        <end position="41"/>
    </location>
</feature>
<reference evidence="3 4" key="1">
    <citation type="journal article" date="2012" name="Nat. Genet.">
        <title>Plasmodium cynomolgi genome sequences provide insight into Plasmodium vivax and the monkey malaria clade.</title>
        <authorList>
            <person name="Tachibana S."/>
            <person name="Sullivan S.A."/>
            <person name="Kawai S."/>
            <person name="Nakamura S."/>
            <person name="Kim H.R."/>
            <person name="Goto N."/>
            <person name="Arisue N."/>
            <person name="Palacpac N.M.Q."/>
            <person name="Honma H."/>
            <person name="Yagi M."/>
            <person name="Tougan T."/>
            <person name="Katakai Y."/>
            <person name="Kaneko O."/>
            <person name="Mita T."/>
            <person name="Kita K."/>
            <person name="Yasutomi Y."/>
            <person name="Sutton P.L."/>
            <person name="Shakhbatyan R."/>
            <person name="Horii T."/>
            <person name="Yasunaga T."/>
            <person name="Barnwell J.W."/>
            <person name="Escalante A.A."/>
            <person name="Carlton J.M."/>
            <person name="Tanabe K."/>
        </authorList>
    </citation>
    <scope>NUCLEOTIDE SEQUENCE [LARGE SCALE GENOMIC DNA]</scope>
    <source>
        <strain evidence="3 4">B</strain>
    </source>
</reference>
<dbReference type="Proteomes" id="UP000006319">
    <property type="component" value="Chromosome 7"/>
</dbReference>
<dbReference type="EMBL" id="DF157099">
    <property type="protein sequence ID" value="GAB65784.1"/>
    <property type="molecule type" value="Genomic_DNA"/>
</dbReference>
<protein>
    <submittedName>
        <fullName evidence="3">WD domain G-beta repeat domain containing protein</fullName>
    </submittedName>
</protein>
<dbReference type="GeneID" id="14692132"/>
<keyword evidence="2" id="KW-0812">Transmembrane</keyword>
<keyword evidence="2" id="KW-1133">Transmembrane helix</keyword>
<evidence type="ECO:0000313" key="3">
    <source>
        <dbReference type="EMBL" id="GAB65784.1"/>
    </source>
</evidence>
<sequence length="231" mass="27010">RQSSEHFTCKFAYRQGATYRLIIPLCIIFFFFFRPICAPFNNEREFPCRRRSHSSVCTSNYTQHRGCCFTHHFSSALGVVAPSMASPPELLPPIGHLLKLEKDVKKKIAEKEHQMRVTFFFLNVHKLGNPRLTHKKNYRTRWSTSLQINKCRRQRNGRIKNTHLEIHTLLIKKKCHLKKELVRKRGRRKEEGAFPSHPPDVGKHFQTGLTSDGRGRSRRRRTGRGQTAHTP</sequence>
<evidence type="ECO:0000256" key="2">
    <source>
        <dbReference type="SAM" id="Phobius"/>
    </source>
</evidence>
<keyword evidence="4" id="KW-1185">Reference proteome</keyword>
<proteinExistence type="predicted"/>
<accession>K6URL7</accession>
<dbReference type="VEuPathDB" id="PlasmoDB:PCYB_072860"/>
<organism evidence="3 4">
    <name type="scientific">Plasmodium cynomolgi (strain B)</name>
    <dbReference type="NCBI Taxonomy" id="1120755"/>
    <lineage>
        <taxon>Eukaryota</taxon>
        <taxon>Sar</taxon>
        <taxon>Alveolata</taxon>
        <taxon>Apicomplexa</taxon>
        <taxon>Aconoidasida</taxon>
        <taxon>Haemosporida</taxon>
        <taxon>Plasmodiidae</taxon>
        <taxon>Plasmodium</taxon>
        <taxon>Plasmodium (Plasmodium)</taxon>
    </lineage>
</organism>
<dbReference type="OrthoDB" id="538223at2759"/>
<feature type="non-terminal residue" evidence="3">
    <location>
        <position position="1"/>
    </location>
</feature>